<dbReference type="PROSITE" id="PS00941">
    <property type="entry name" value="CARBOXYLESTERASE_B_2"/>
    <property type="match status" value="1"/>
</dbReference>
<dbReference type="InterPro" id="IPR050309">
    <property type="entry name" value="Type-B_Carboxylest/Lipase"/>
</dbReference>
<gene>
    <name evidence="5" type="ORF">FYJ91_17095</name>
</gene>
<evidence type="ECO:0000256" key="2">
    <source>
        <dbReference type="ARBA" id="ARBA00022801"/>
    </source>
</evidence>
<dbReference type="InterPro" id="IPR002018">
    <property type="entry name" value="CarbesteraseB"/>
</dbReference>
<dbReference type="EMBL" id="VTOU01000004">
    <property type="protein sequence ID" value="TZG25223.1"/>
    <property type="molecule type" value="Genomic_DNA"/>
</dbReference>
<dbReference type="InterPro" id="IPR029058">
    <property type="entry name" value="AB_hydrolase_fold"/>
</dbReference>
<dbReference type="EC" id="3.1.1.-" evidence="3"/>
<dbReference type="Pfam" id="PF00135">
    <property type="entry name" value="COesterase"/>
    <property type="match status" value="1"/>
</dbReference>
<dbReference type="Proteomes" id="UP000322077">
    <property type="component" value="Unassembled WGS sequence"/>
</dbReference>
<sequence length="504" mass="52554">MTRSLLASVALCASVANAAAPIVTTDLGQVKGIAVPEGYSYRGIPFAAPPVGEGRWKAPAPAKAWKGVRDASQFGYNCIQSERGREVGETSEDCLTLSVVTPEVGAKKLPVLVSIHGGAFAFGSGRYLADGGAAAIVKQGIVLVSPNYRVGRMGFFAHPALTAEAKGGATANFWLMDQIAALGWVRRNIDKFGGDPSNVTILGCSAGGSSVNQLLVAPSAKGLFAKASVHSGGGVFNASRSLEVAEKQGVAFADRTGIQGTDAAALAKLRKLTPAQVLAGDPGAPEFGAIVDGKLLPIGTAEAFATGAITKVPLFSGSTSDEASVFGLMGFDKETLKDRFGVDVDALRPIYEEAEGQKLSDAELLRQVQTDFIFTSAAMGVSGMADKAGLPSWGYHFGYVDAADQGKKPGVPHCGDMPYFFGTPKGTAPADLKVSQTMQNYLVNFIKAGDPNGAGLPAWPRYQTPNAAPLVVDKEIKAVPGFRAKQLEFFLNKGGDEMGHKIPR</sequence>
<accession>A0A5D9C1D6</accession>
<dbReference type="GO" id="GO:0016787">
    <property type="term" value="F:hydrolase activity"/>
    <property type="evidence" value="ECO:0007669"/>
    <property type="project" value="UniProtKB-KW"/>
</dbReference>
<proteinExistence type="inferred from homology"/>
<dbReference type="Gene3D" id="3.40.50.1820">
    <property type="entry name" value="alpha/beta hydrolase"/>
    <property type="match status" value="1"/>
</dbReference>
<feature type="chain" id="PRO_5023155321" description="Carboxylic ester hydrolase" evidence="3">
    <location>
        <begin position="19"/>
        <end position="504"/>
    </location>
</feature>
<protein>
    <recommendedName>
        <fullName evidence="3">Carboxylic ester hydrolase</fullName>
        <ecNumber evidence="3">3.1.1.-</ecNumber>
    </recommendedName>
</protein>
<evidence type="ECO:0000313" key="5">
    <source>
        <dbReference type="EMBL" id="TZG25223.1"/>
    </source>
</evidence>
<dbReference type="InterPro" id="IPR019819">
    <property type="entry name" value="Carboxylesterase_B_CS"/>
</dbReference>
<evidence type="ECO:0000259" key="4">
    <source>
        <dbReference type="Pfam" id="PF00135"/>
    </source>
</evidence>
<name>A0A5D9C1D6_9SPHN</name>
<dbReference type="PANTHER" id="PTHR11559">
    <property type="entry name" value="CARBOXYLESTERASE"/>
    <property type="match status" value="1"/>
</dbReference>
<keyword evidence="2 3" id="KW-0378">Hydrolase</keyword>
<dbReference type="AlphaFoldDB" id="A0A5D9C1D6"/>
<dbReference type="PROSITE" id="PS00122">
    <property type="entry name" value="CARBOXYLESTERASE_B_1"/>
    <property type="match status" value="1"/>
</dbReference>
<dbReference type="InterPro" id="IPR019826">
    <property type="entry name" value="Carboxylesterase_B_AS"/>
</dbReference>
<feature type="signal peptide" evidence="3">
    <location>
        <begin position="1"/>
        <end position="18"/>
    </location>
</feature>
<feature type="domain" description="Carboxylesterase type B" evidence="4">
    <location>
        <begin position="20"/>
        <end position="488"/>
    </location>
</feature>
<comment type="similarity">
    <text evidence="1 3">Belongs to the type-B carboxylesterase/lipase family.</text>
</comment>
<reference evidence="5 6" key="1">
    <citation type="submission" date="2019-08" db="EMBL/GenBank/DDBJ databases">
        <authorList>
            <person name="Wang G."/>
            <person name="Xu Z."/>
        </authorList>
    </citation>
    <scope>NUCLEOTIDE SEQUENCE [LARGE SCALE GENOMIC DNA]</scope>
    <source>
        <strain evidence="5 6">ZX</strain>
    </source>
</reference>
<keyword evidence="3" id="KW-0732">Signal</keyword>
<organism evidence="5 6">
    <name type="scientific">Sphingomonas montanisoli</name>
    <dbReference type="NCBI Taxonomy" id="2606412"/>
    <lineage>
        <taxon>Bacteria</taxon>
        <taxon>Pseudomonadati</taxon>
        <taxon>Pseudomonadota</taxon>
        <taxon>Alphaproteobacteria</taxon>
        <taxon>Sphingomonadales</taxon>
        <taxon>Sphingomonadaceae</taxon>
        <taxon>Sphingomonas</taxon>
    </lineage>
</organism>
<evidence type="ECO:0000313" key="6">
    <source>
        <dbReference type="Proteomes" id="UP000322077"/>
    </source>
</evidence>
<evidence type="ECO:0000256" key="1">
    <source>
        <dbReference type="ARBA" id="ARBA00005964"/>
    </source>
</evidence>
<comment type="caution">
    <text evidence="5">The sequence shown here is derived from an EMBL/GenBank/DDBJ whole genome shotgun (WGS) entry which is preliminary data.</text>
</comment>
<evidence type="ECO:0000256" key="3">
    <source>
        <dbReference type="RuleBase" id="RU361235"/>
    </source>
</evidence>
<keyword evidence="6" id="KW-1185">Reference proteome</keyword>
<dbReference type="SUPFAM" id="SSF53474">
    <property type="entry name" value="alpha/beta-Hydrolases"/>
    <property type="match status" value="1"/>
</dbReference>